<dbReference type="OrthoDB" id="5980752at2759"/>
<dbReference type="KEGG" id="dpx:DAPPUDRAFT_246774"/>
<reference evidence="1 2" key="1">
    <citation type="journal article" date="2011" name="Science">
        <title>The ecoresponsive genome of Daphnia pulex.</title>
        <authorList>
            <person name="Colbourne J.K."/>
            <person name="Pfrender M.E."/>
            <person name="Gilbert D."/>
            <person name="Thomas W.K."/>
            <person name="Tucker A."/>
            <person name="Oakley T.H."/>
            <person name="Tokishita S."/>
            <person name="Aerts A."/>
            <person name="Arnold G.J."/>
            <person name="Basu M.K."/>
            <person name="Bauer D.J."/>
            <person name="Caceres C.E."/>
            <person name="Carmel L."/>
            <person name="Casola C."/>
            <person name="Choi J.H."/>
            <person name="Detter J.C."/>
            <person name="Dong Q."/>
            <person name="Dusheyko S."/>
            <person name="Eads B.D."/>
            <person name="Frohlich T."/>
            <person name="Geiler-Samerotte K.A."/>
            <person name="Gerlach D."/>
            <person name="Hatcher P."/>
            <person name="Jogdeo S."/>
            <person name="Krijgsveld J."/>
            <person name="Kriventseva E.V."/>
            <person name="Kultz D."/>
            <person name="Laforsch C."/>
            <person name="Lindquist E."/>
            <person name="Lopez J."/>
            <person name="Manak J.R."/>
            <person name="Muller J."/>
            <person name="Pangilinan J."/>
            <person name="Patwardhan R.P."/>
            <person name="Pitluck S."/>
            <person name="Pritham E.J."/>
            <person name="Rechtsteiner A."/>
            <person name="Rho M."/>
            <person name="Rogozin I.B."/>
            <person name="Sakarya O."/>
            <person name="Salamov A."/>
            <person name="Schaack S."/>
            <person name="Shapiro H."/>
            <person name="Shiga Y."/>
            <person name="Skalitzky C."/>
            <person name="Smith Z."/>
            <person name="Souvorov A."/>
            <person name="Sung W."/>
            <person name="Tang Z."/>
            <person name="Tsuchiya D."/>
            <person name="Tu H."/>
            <person name="Vos H."/>
            <person name="Wang M."/>
            <person name="Wolf Y.I."/>
            <person name="Yamagata H."/>
            <person name="Yamada T."/>
            <person name="Ye Y."/>
            <person name="Shaw J.R."/>
            <person name="Andrews J."/>
            <person name="Crease T.J."/>
            <person name="Tang H."/>
            <person name="Lucas S.M."/>
            <person name="Robertson H.M."/>
            <person name="Bork P."/>
            <person name="Koonin E.V."/>
            <person name="Zdobnov E.M."/>
            <person name="Grigoriev I.V."/>
            <person name="Lynch M."/>
            <person name="Boore J.L."/>
        </authorList>
    </citation>
    <scope>NUCLEOTIDE SEQUENCE [LARGE SCALE GENOMIC DNA]</scope>
</reference>
<dbReference type="EMBL" id="GL732559">
    <property type="protein sequence ID" value="EFX77962.1"/>
    <property type="molecule type" value="Genomic_DNA"/>
</dbReference>
<proteinExistence type="predicted"/>
<dbReference type="InParanoid" id="E9GR77"/>
<evidence type="ECO:0000313" key="2">
    <source>
        <dbReference type="Proteomes" id="UP000000305"/>
    </source>
</evidence>
<accession>E9GR77</accession>
<evidence type="ECO:0000313" key="1">
    <source>
        <dbReference type="EMBL" id="EFX77962.1"/>
    </source>
</evidence>
<name>E9GR77_DAPPU</name>
<dbReference type="HOGENOM" id="CLU_1429356_0_0_1"/>
<dbReference type="AlphaFoldDB" id="E9GR77"/>
<keyword evidence="2" id="KW-1185">Reference proteome</keyword>
<protein>
    <submittedName>
        <fullName evidence="1">Uncharacterized protein</fullName>
    </submittedName>
</protein>
<dbReference type="Proteomes" id="UP000000305">
    <property type="component" value="Unassembled WGS sequence"/>
</dbReference>
<organism evidence="1 2">
    <name type="scientific">Daphnia pulex</name>
    <name type="common">Water flea</name>
    <dbReference type="NCBI Taxonomy" id="6669"/>
    <lineage>
        <taxon>Eukaryota</taxon>
        <taxon>Metazoa</taxon>
        <taxon>Ecdysozoa</taxon>
        <taxon>Arthropoda</taxon>
        <taxon>Crustacea</taxon>
        <taxon>Branchiopoda</taxon>
        <taxon>Diplostraca</taxon>
        <taxon>Cladocera</taxon>
        <taxon>Anomopoda</taxon>
        <taxon>Daphniidae</taxon>
        <taxon>Daphnia</taxon>
    </lineage>
</organism>
<gene>
    <name evidence="1" type="ORF">DAPPUDRAFT_246774</name>
</gene>
<sequence>MLFILTIWRKFDYTTADKVVTRKAGEYLEADHAKVLEESNDVDKPVLRQVPVAKVTQDNNSTEQPNTDDDCKEFVPGSIHKKEVREFWPPEVYEEPNNASAKKDPNYVLQAVTNLAALGIIQFTNKKPHCVSPLTSSMWITEQQESDQEGDASQCKQYLGFIIDTDSMTVRISEAKKQHITQQVQKTIAH</sequence>